<comment type="caution">
    <text evidence="1">The sequence shown here is derived from an EMBL/GenBank/DDBJ whole genome shotgun (WGS) entry which is preliminary data.</text>
</comment>
<dbReference type="AlphaFoldDB" id="A0AAD6H1Q6"/>
<organism evidence="1 2">
    <name type="scientific">Penicillium hetheringtonii</name>
    <dbReference type="NCBI Taxonomy" id="911720"/>
    <lineage>
        <taxon>Eukaryota</taxon>
        <taxon>Fungi</taxon>
        <taxon>Dikarya</taxon>
        <taxon>Ascomycota</taxon>
        <taxon>Pezizomycotina</taxon>
        <taxon>Eurotiomycetes</taxon>
        <taxon>Eurotiomycetidae</taxon>
        <taxon>Eurotiales</taxon>
        <taxon>Aspergillaceae</taxon>
        <taxon>Penicillium</taxon>
    </lineage>
</organism>
<keyword evidence="2" id="KW-1185">Reference proteome</keyword>
<gene>
    <name evidence="1" type="ORF">N7450_001756</name>
</gene>
<sequence>MNATFHAETTLGCVVTLLVAIFGRFVTLPKVTYEETRFMGRADDRTTSEDSDTGACYTDGKHAGGGCGVFVKGDDCRLRGTAMQAAYDHLENPDEGGCGACGHVTFDNGCIMKVDYVSSCGTMNN</sequence>
<proteinExistence type="predicted"/>
<dbReference type="EMBL" id="JAQJAC010000001">
    <property type="protein sequence ID" value="KAJ5600689.1"/>
    <property type="molecule type" value="Genomic_DNA"/>
</dbReference>
<evidence type="ECO:0000313" key="2">
    <source>
        <dbReference type="Proteomes" id="UP001216150"/>
    </source>
</evidence>
<accession>A0AAD6H1Q6</accession>
<name>A0AAD6H1Q6_9EURO</name>
<reference evidence="1 2" key="1">
    <citation type="journal article" date="2023" name="IMA Fungus">
        <title>Comparative genomic study of the Penicillium genus elucidates a diverse pangenome and 15 lateral gene transfer events.</title>
        <authorList>
            <person name="Petersen C."/>
            <person name="Sorensen T."/>
            <person name="Nielsen M.R."/>
            <person name="Sondergaard T.E."/>
            <person name="Sorensen J.L."/>
            <person name="Fitzpatrick D.A."/>
            <person name="Frisvad J.C."/>
            <person name="Nielsen K.L."/>
        </authorList>
    </citation>
    <scope>NUCLEOTIDE SEQUENCE [LARGE SCALE GENOMIC DNA]</scope>
    <source>
        <strain evidence="1 2">IBT 29057</strain>
    </source>
</reference>
<protein>
    <submittedName>
        <fullName evidence="1">Uncharacterized protein</fullName>
    </submittedName>
</protein>
<dbReference type="Proteomes" id="UP001216150">
    <property type="component" value="Unassembled WGS sequence"/>
</dbReference>
<dbReference type="InterPro" id="IPR029167">
    <property type="entry name" value="Mug117"/>
</dbReference>
<dbReference type="Pfam" id="PF15474">
    <property type="entry name" value="MU117"/>
    <property type="match status" value="1"/>
</dbReference>
<evidence type="ECO:0000313" key="1">
    <source>
        <dbReference type="EMBL" id="KAJ5600689.1"/>
    </source>
</evidence>